<evidence type="ECO:0000313" key="2">
    <source>
        <dbReference type="EMBL" id="KAF2894874.1"/>
    </source>
</evidence>
<reference evidence="2" key="1">
    <citation type="submission" date="2019-08" db="EMBL/GenBank/DDBJ databases">
        <title>The genome of the North American firefly Photinus pyralis.</title>
        <authorList>
            <consortium name="Photinus pyralis genome working group"/>
            <person name="Fallon T.R."/>
            <person name="Sander Lower S.E."/>
            <person name="Weng J.-K."/>
        </authorList>
    </citation>
    <scope>NUCLEOTIDE SEQUENCE</scope>
    <source>
        <strain evidence="2">TRF0915ILg1</strain>
        <tissue evidence="2">Whole body</tissue>
    </source>
</reference>
<keyword evidence="3" id="KW-1185">Reference proteome</keyword>
<protein>
    <recommendedName>
        <fullName evidence="1">PiggyBac transposable element-derived protein domain-containing protein</fullName>
    </recommendedName>
</protein>
<evidence type="ECO:0000259" key="1">
    <source>
        <dbReference type="Pfam" id="PF13843"/>
    </source>
</evidence>
<proteinExistence type="predicted"/>
<name>A0A8K0CYP6_IGNLU</name>
<dbReference type="AlphaFoldDB" id="A0A8K0CYP6"/>
<accession>A0A8K0CYP6</accession>
<dbReference type="InterPro" id="IPR029526">
    <property type="entry name" value="PGBD"/>
</dbReference>
<gene>
    <name evidence="2" type="ORF">ILUMI_11300</name>
</gene>
<organism evidence="2 3">
    <name type="scientific">Ignelater luminosus</name>
    <name type="common">Cucubano</name>
    <name type="synonym">Pyrophorus luminosus</name>
    <dbReference type="NCBI Taxonomy" id="2038154"/>
    <lineage>
        <taxon>Eukaryota</taxon>
        <taxon>Metazoa</taxon>
        <taxon>Ecdysozoa</taxon>
        <taxon>Arthropoda</taxon>
        <taxon>Hexapoda</taxon>
        <taxon>Insecta</taxon>
        <taxon>Pterygota</taxon>
        <taxon>Neoptera</taxon>
        <taxon>Endopterygota</taxon>
        <taxon>Coleoptera</taxon>
        <taxon>Polyphaga</taxon>
        <taxon>Elateriformia</taxon>
        <taxon>Elateroidea</taxon>
        <taxon>Elateridae</taxon>
        <taxon>Agrypninae</taxon>
        <taxon>Pyrophorini</taxon>
        <taxon>Ignelater</taxon>
    </lineage>
</organism>
<sequence>MRVFLQRSRDCSPTNLMAFIGLFYIVGFKKVQHLNIAELWSSDGTAIDCFQVTDVLQITWQYMTSKREKHAIAKYAHVGARTFYVHNMELYSGQQPEGPFKLPHDATSVIKRLIKTIDESGKNVTMDNYFTSIFLTNDFYTNYKLTMVRKNKPRIPPEFLQVKEPPL</sequence>
<dbReference type="Pfam" id="PF13843">
    <property type="entry name" value="DDE_Tnp_1_7"/>
    <property type="match status" value="1"/>
</dbReference>
<feature type="domain" description="PiggyBac transposable element-derived protein" evidence="1">
    <location>
        <begin position="61"/>
        <end position="161"/>
    </location>
</feature>
<evidence type="ECO:0000313" key="3">
    <source>
        <dbReference type="Proteomes" id="UP000801492"/>
    </source>
</evidence>
<dbReference type="OrthoDB" id="10057959at2759"/>
<dbReference type="Proteomes" id="UP000801492">
    <property type="component" value="Unassembled WGS sequence"/>
</dbReference>
<comment type="caution">
    <text evidence="2">The sequence shown here is derived from an EMBL/GenBank/DDBJ whole genome shotgun (WGS) entry which is preliminary data.</text>
</comment>
<dbReference type="EMBL" id="VTPC01006497">
    <property type="protein sequence ID" value="KAF2894874.1"/>
    <property type="molecule type" value="Genomic_DNA"/>
</dbReference>